<dbReference type="KEGG" id="lak:106168230"/>
<dbReference type="InterPro" id="IPR018944">
    <property type="entry name" value="DNA_pol_lambd_fingers_domain"/>
</dbReference>
<reference evidence="20 21" key="1">
    <citation type="submission" date="2025-04" db="UniProtKB">
        <authorList>
            <consortium name="RefSeq"/>
        </authorList>
    </citation>
    <scope>IDENTIFICATION</scope>
    <source>
        <tissue evidence="20 21">Gonads</tissue>
    </source>
</reference>
<dbReference type="EC" id="2.7.7.7" evidence="17"/>
<sequence length="337" mass="38136">MGKRKAGPSDENPNADLCEVLLELADYEKNVTRQMHKFNAYRKAASVLSKHPTRVKNGTEAKRLDGIGDKIGKKIDEIIATGKLQKLEKIRADDTNVAINLLTRVTGIGPAAAQKLVQEGISTIEDLRKHPEKLNHHQQIGLRHFEDFEKRIPREEMIKLQDIAFKVINELDEDYEAKVCGSFRRGADSSGDIDVLVTHPSFTSKTKKKIRLLHDIVDSLKETDFITDTLSLGDSKFMGVCRLPEGKDGKEHPFRRIDIRLIPHDQYYPALLYFTGSDAFNKNMRAKALEEGFTLNEYTLRPVGSTGVPGEPLPITSEKDIFDYIGMKYKNPEERNM</sequence>
<evidence type="ECO:0000256" key="10">
    <source>
        <dbReference type="ARBA" id="ARBA00022842"/>
    </source>
</evidence>
<dbReference type="GO" id="GO:0003677">
    <property type="term" value="F:DNA binding"/>
    <property type="evidence" value="ECO:0007669"/>
    <property type="project" value="UniProtKB-UniRule"/>
</dbReference>
<keyword evidence="12" id="KW-0238">DNA-binding</keyword>
<evidence type="ECO:0000256" key="14">
    <source>
        <dbReference type="ARBA" id="ARBA00023242"/>
    </source>
</evidence>
<evidence type="ECO:0000313" key="20">
    <source>
        <dbReference type="RefSeq" id="XP_013402654.1"/>
    </source>
</evidence>
<keyword evidence="9 17" id="KW-0227">DNA damage</keyword>
<dbReference type="Gene3D" id="1.10.150.110">
    <property type="entry name" value="DNA polymerase beta, N-terminal domain-like"/>
    <property type="match status" value="1"/>
</dbReference>
<dbReference type="SUPFAM" id="SSF81585">
    <property type="entry name" value="PsbU/PolX domain-like"/>
    <property type="match status" value="1"/>
</dbReference>
<organism evidence="19 20">
    <name type="scientific">Lingula anatina</name>
    <name type="common">Brachiopod</name>
    <name type="synonym">Lingula unguis</name>
    <dbReference type="NCBI Taxonomy" id="7574"/>
    <lineage>
        <taxon>Eukaryota</taxon>
        <taxon>Metazoa</taxon>
        <taxon>Spiralia</taxon>
        <taxon>Lophotrochozoa</taxon>
        <taxon>Brachiopoda</taxon>
        <taxon>Linguliformea</taxon>
        <taxon>Lingulata</taxon>
        <taxon>Lingulida</taxon>
        <taxon>Linguloidea</taxon>
        <taxon>Lingulidae</taxon>
        <taxon>Lingula</taxon>
    </lineage>
</organism>
<feature type="domain" description="DNA-directed DNA polymerase X" evidence="18">
    <location>
        <begin position="12"/>
        <end position="336"/>
    </location>
</feature>
<evidence type="ECO:0000256" key="8">
    <source>
        <dbReference type="ARBA" id="ARBA00022723"/>
    </source>
</evidence>
<dbReference type="Gene3D" id="3.30.210.10">
    <property type="entry name" value="DNA polymerase, thumb domain"/>
    <property type="match status" value="1"/>
</dbReference>
<evidence type="ECO:0000256" key="11">
    <source>
        <dbReference type="ARBA" id="ARBA00022932"/>
    </source>
</evidence>
<comment type="subcellular location">
    <subcellularLocation>
        <location evidence="2 17">Nucleus</location>
    </subcellularLocation>
</comment>
<dbReference type="PANTHER" id="PTHR11276:SF42">
    <property type="entry name" value="DNA POLYMERASE BETA"/>
    <property type="match status" value="1"/>
</dbReference>
<dbReference type="PROSITE" id="PS00522">
    <property type="entry name" value="DNA_POLYMERASE_X"/>
    <property type="match status" value="1"/>
</dbReference>
<keyword evidence="10" id="KW-0460">Magnesium</keyword>
<dbReference type="InterPro" id="IPR010996">
    <property type="entry name" value="HHH_MUS81"/>
</dbReference>
<evidence type="ECO:0000313" key="19">
    <source>
        <dbReference type="Proteomes" id="UP000085678"/>
    </source>
</evidence>
<keyword evidence="8" id="KW-0479">Metal-binding</keyword>
<dbReference type="GeneID" id="106168230"/>
<dbReference type="OrthoDB" id="205514at2759"/>
<keyword evidence="14 17" id="KW-0539">Nucleus</keyword>
<evidence type="ECO:0000259" key="18">
    <source>
        <dbReference type="SMART" id="SM00483"/>
    </source>
</evidence>
<dbReference type="STRING" id="7574.A0A1S3IYM7"/>
<dbReference type="RefSeq" id="XP_013402654.1">
    <property type="nucleotide sequence ID" value="XM_013547200.1"/>
</dbReference>
<dbReference type="Pfam" id="PF14716">
    <property type="entry name" value="HHH_8"/>
    <property type="match status" value="1"/>
</dbReference>
<dbReference type="GO" id="GO:0046872">
    <property type="term" value="F:metal ion binding"/>
    <property type="evidence" value="ECO:0007669"/>
    <property type="project" value="UniProtKB-UniRule"/>
</dbReference>
<dbReference type="GO" id="GO:0006284">
    <property type="term" value="P:base-excision repair"/>
    <property type="evidence" value="ECO:0007669"/>
    <property type="project" value="TreeGrafter"/>
</dbReference>
<name>A0A1S3IYM7_LINAN</name>
<dbReference type="InterPro" id="IPR002008">
    <property type="entry name" value="DNA_pol_X_beta-like"/>
</dbReference>
<keyword evidence="4" id="KW-0963">Cytoplasm</keyword>
<evidence type="ECO:0000256" key="5">
    <source>
        <dbReference type="ARBA" id="ARBA00022634"/>
    </source>
</evidence>
<keyword evidence="7 17" id="KW-0548">Nucleotidyltransferase</keyword>
<keyword evidence="13 17" id="KW-0234">DNA repair</keyword>
<dbReference type="PANTHER" id="PTHR11276">
    <property type="entry name" value="DNA POLYMERASE TYPE-X FAMILY MEMBER"/>
    <property type="match status" value="1"/>
</dbReference>
<evidence type="ECO:0000256" key="13">
    <source>
        <dbReference type="ARBA" id="ARBA00023204"/>
    </source>
</evidence>
<proteinExistence type="inferred from homology"/>
<evidence type="ECO:0000256" key="9">
    <source>
        <dbReference type="ARBA" id="ARBA00022763"/>
    </source>
</evidence>
<dbReference type="InterPro" id="IPR037160">
    <property type="entry name" value="DNA_Pol_thumb_sf"/>
</dbReference>
<dbReference type="PRINTS" id="PR00870">
    <property type="entry name" value="DNAPOLXBETA"/>
</dbReference>
<keyword evidence="5" id="KW-0237">DNA synthesis</keyword>
<keyword evidence="6 17" id="KW-0808">Transferase</keyword>
<dbReference type="Gene3D" id="3.30.460.10">
    <property type="entry name" value="Beta Polymerase, domain 2"/>
    <property type="match status" value="1"/>
</dbReference>
<evidence type="ECO:0000256" key="15">
    <source>
        <dbReference type="ARBA" id="ARBA00049244"/>
    </source>
</evidence>
<dbReference type="AlphaFoldDB" id="A0A1S3IYM7"/>
<protein>
    <recommendedName>
        <fullName evidence="17">DNA polymerase</fullName>
        <ecNumber evidence="17">2.7.7.7</ecNumber>
    </recommendedName>
</protein>
<keyword evidence="19" id="KW-1185">Reference proteome</keyword>
<feature type="active site" description="Nucleophile; Schiff-base intermediate with DNA; for 5'-dRP lyase activity" evidence="16">
    <location>
        <position position="74"/>
    </location>
</feature>
<dbReference type="InterPro" id="IPR022312">
    <property type="entry name" value="DNA_pol_X"/>
</dbReference>
<dbReference type="GO" id="GO:0005634">
    <property type="term" value="C:nucleus"/>
    <property type="evidence" value="ECO:0007669"/>
    <property type="project" value="UniProtKB-SubCell"/>
</dbReference>
<dbReference type="GO" id="GO:0003887">
    <property type="term" value="F:DNA-directed DNA polymerase activity"/>
    <property type="evidence" value="ECO:0007669"/>
    <property type="project" value="UniProtKB-UniRule"/>
</dbReference>
<dbReference type="Gene3D" id="1.10.150.20">
    <property type="entry name" value="5' to 3' exonuclease, C-terminal subdomain"/>
    <property type="match status" value="1"/>
</dbReference>
<dbReference type="SUPFAM" id="SSF47802">
    <property type="entry name" value="DNA polymerase beta, N-terminal domain-like"/>
    <property type="match status" value="1"/>
</dbReference>
<dbReference type="Proteomes" id="UP000085678">
    <property type="component" value="Unplaced"/>
</dbReference>
<dbReference type="FunFam" id="1.10.150.20:FF:000026">
    <property type="entry name" value="DNA polymerase beta"/>
    <property type="match status" value="1"/>
</dbReference>
<dbReference type="InterPro" id="IPR027421">
    <property type="entry name" value="DNA_pol_lamdba_lyase_dom_sf"/>
</dbReference>
<dbReference type="FunFam" id="3.30.210.10:FF:000002">
    <property type="entry name" value="DNA polymerase"/>
    <property type="match status" value="1"/>
</dbReference>
<dbReference type="InterPro" id="IPR043519">
    <property type="entry name" value="NT_sf"/>
</dbReference>
<dbReference type="InterPro" id="IPR028207">
    <property type="entry name" value="DNA_pol_B_palm_palm"/>
</dbReference>
<evidence type="ECO:0000256" key="6">
    <source>
        <dbReference type="ARBA" id="ARBA00022679"/>
    </source>
</evidence>
<dbReference type="PRINTS" id="PR00869">
    <property type="entry name" value="DNAPOLX"/>
</dbReference>
<evidence type="ECO:0000256" key="12">
    <source>
        <dbReference type="ARBA" id="ARBA00023125"/>
    </source>
</evidence>
<evidence type="ECO:0000256" key="16">
    <source>
        <dbReference type="PIRSR" id="PIRSR622312-50"/>
    </source>
</evidence>
<accession>A0A1S3IYM7</accession>
<comment type="cofactor">
    <cofactor evidence="1">
        <name>Mg(2+)</name>
        <dbReference type="ChEBI" id="CHEBI:18420"/>
    </cofactor>
</comment>
<dbReference type="Pfam" id="PF14791">
    <property type="entry name" value="DNA_pol_B_thumb"/>
    <property type="match status" value="1"/>
</dbReference>
<dbReference type="GO" id="GO:0006303">
    <property type="term" value="P:double-strand break repair via nonhomologous end joining"/>
    <property type="evidence" value="ECO:0007669"/>
    <property type="project" value="TreeGrafter"/>
</dbReference>
<dbReference type="FunFam" id="1.10.150.110:FF:000005">
    <property type="entry name" value="DNA polymerase POL4"/>
    <property type="match status" value="1"/>
</dbReference>
<evidence type="ECO:0000256" key="1">
    <source>
        <dbReference type="ARBA" id="ARBA00001946"/>
    </source>
</evidence>
<evidence type="ECO:0000313" key="21">
    <source>
        <dbReference type="RefSeq" id="XP_013402655.1"/>
    </source>
</evidence>
<dbReference type="InterPro" id="IPR019843">
    <property type="entry name" value="DNA_pol-X_BS"/>
</dbReference>
<evidence type="ECO:0000256" key="2">
    <source>
        <dbReference type="ARBA" id="ARBA00004123"/>
    </source>
</evidence>
<comment type="catalytic activity">
    <reaction evidence="15 17">
        <text>DNA(n) + a 2'-deoxyribonucleoside 5'-triphosphate = DNA(n+1) + diphosphate</text>
        <dbReference type="Rhea" id="RHEA:22508"/>
        <dbReference type="Rhea" id="RHEA-COMP:17339"/>
        <dbReference type="Rhea" id="RHEA-COMP:17340"/>
        <dbReference type="ChEBI" id="CHEBI:33019"/>
        <dbReference type="ChEBI" id="CHEBI:61560"/>
        <dbReference type="ChEBI" id="CHEBI:173112"/>
        <dbReference type="EC" id="2.7.7.7"/>
    </reaction>
</comment>
<keyword evidence="11 17" id="KW-0239">DNA-directed DNA polymerase</keyword>
<dbReference type="RefSeq" id="XP_013402655.1">
    <property type="nucleotide sequence ID" value="XM_013547201.1"/>
</dbReference>
<evidence type="ECO:0000256" key="7">
    <source>
        <dbReference type="ARBA" id="ARBA00022695"/>
    </source>
</evidence>
<comment type="function">
    <text evidence="17">DNA polymerase that functions in several pathways of DNA repair. Involved in base excision repair (BER) responsible for repair of lesions that give rise to abasic (AP) sites in DNA. Also contributes to DNA double-strand break repair by non-homologous end joining and homologous recombination. Has both template-dependent and template-independent (terminal transferase) DNA polymerase activities. Has also a 5'-deoxyribose-5-phosphate lyase (dRP lyase) activity.</text>
</comment>
<dbReference type="FunFam" id="3.30.460.10:FF:000021">
    <property type="entry name" value="DNA polymerase beta"/>
    <property type="match status" value="1"/>
</dbReference>
<comment type="similarity">
    <text evidence="3 17">Belongs to the DNA polymerase type-X family.</text>
</comment>
<dbReference type="InterPro" id="IPR029398">
    <property type="entry name" value="PolB_thumb"/>
</dbReference>
<dbReference type="CDD" id="cd00141">
    <property type="entry name" value="NT_POLXc"/>
    <property type="match status" value="1"/>
</dbReference>
<dbReference type="SUPFAM" id="SSF81301">
    <property type="entry name" value="Nucleotidyltransferase"/>
    <property type="match status" value="1"/>
</dbReference>
<evidence type="ECO:0000256" key="3">
    <source>
        <dbReference type="ARBA" id="ARBA00008323"/>
    </source>
</evidence>
<evidence type="ECO:0000256" key="17">
    <source>
        <dbReference type="RuleBase" id="RU366014"/>
    </source>
</evidence>
<dbReference type="InterPro" id="IPR002054">
    <property type="entry name" value="DNA-dir_DNA_pol_X"/>
</dbReference>
<dbReference type="SMART" id="SM00483">
    <property type="entry name" value="POLXc"/>
    <property type="match status" value="1"/>
</dbReference>
<evidence type="ECO:0000256" key="4">
    <source>
        <dbReference type="ARBA" id="ARBA00022490"/>
    </source>
</evidence>
<gene>
    <name evidence="20 21" type="primary">LOC106168230</name>
</gene>
<dbReference type="Pfam" id="PF14792">
    <property type="entry name" value="DNA_pol_B_palm"/>
    <property type="match status" value="1"/>
</dbReference>
<dbReference type="Pfam" id="PF10391">
    <property type="entry name" value="DNA_pol_lambd_f"/>
    <property type="match status" value="1"/>
</dbReference>